<protein>
    <submittedName>
        <fullName evidence="8">Phospholipid ABC transporter permease protein MlaE</fullName>
    </submittedName>
</protein>
<dbReference type="AlphaFoldDB" id="A0A6J4Q3M5"/>
<accession>A0A6J4Q3M5</accession>
<dbReference type="InterPro" id="IPR030802">
    <property type="entry name" value="Permease_MalE"/>
</dbReference>
<dbReference type="PANTHER" id="PTHR30188:SF4">
    <property type="entry name" value="PROTEIN TRIGALACTOSYLDIACYLGLYCEROL 1, CHLOROPLASTIC"/>
    <property type="match status" value="1"/>
</dbReference>
<evidence type="ECO:0000256" key="6">
    <source>
        <dbReference type="ARBA" id="ARBA00023136"/>
    </source>
</evidence>
<evidence type="ECO:0000256" key="2">
    <source>
        <dbReference type="ARBA" id="ARBA00007556"/>
    </source>
</evidence>
<comment type="similarity">
    <text evidence="2 7">Belongs to the MlaE permease family.</text>
</comment>
<evidence type="ECO:0000256" key="5">
    <source>
        <dbReference type="ARBA" id="ARBA00022989"/>
    </source>
</evidence>
<keyword evidence="5 7" id="KW-1133">Transmembrane helix</keyword>
<feature type="transmembrane region" description="Helical" evidence="7">
    <location>
        <begin position="139"/>
        <end position="165"/>
    </location>
</feature>
<comment type="caution">
    <text evidence="7">Lacks conserved residue(s) required for the propagation of feature annotation.</text>
</comment>
<evidence type="ECO:0000256" key="3">
    <source>
        <dbReference type="ARBA" id="ARBA00022448"/>
    </source>
</evidence>
<keyword evidence="4 7" id="KW-0812">Transmembrane</keyword>
<dbReference type="EMBL" id="CADCUR010000291">
    <property type="protein sequence ID" value="CAA9427157.1"/>
    <property type="molecule type" value="Genomic_DNA"/>
</dbReference>
<feature type="transmembrane region" description="Helical" evidence="7">
    <location>
        <begin position="41"/>
        <end position="63"/>
    </location>
</feature>
<keyword evidence="3" id="KW-0813">Transport</keyword>
<organism evidence="8">
    <name type="scientific">uncultured Pyrinomonadaceae bacterium</name>
    <dbReference type="NCBI Taxonomy" id="2283094"/>
    <lineage>
        <taxon>Bacteria</taxon>
        <taxon>Pseudomonadati</taxon>
        <taxon>Acidobacteriota</taxon>
        <taxon>Blastocatellia</taxon>
        <taxon>Blastocatellales</taxon>
        <taxon>Pyrinomonadaceae</taxon>
        <taxon>environmental samples</taxon>
    </lineage>
</organism>
<dbReference type="PANTHER" id="PTHR30188">
    <property type="entry name" value="ABC TRANSPORTER PERMEASE PROTEIN-RELATED"/>
    <property type="match status" value="1"/>
</dbReference>
<evidence type="ECO:0000256" key="4">
    <source>
        <dbReference type="ARBA" id="ARBA00022692"/>
    </source>
</evidence>
<keyword evidence="6 7" id="KW-0472">Membrane</keyword>
<gene>
    <name evidence="8" type="ORF">AVDCRST_MAG74-3415</name>
</gene>
<dbReference type="GO" id="GO:0005548">
    <property type="term" value="F:phospholipid transporter activity"/>
    <property type="evidence" value="ECO:0007669"/>
    <property type="project" value="TreeGrafter"/>
</dbReference>
<reference evidence="8" key="1">
    <citation type="submission" date="2020-02" db="EMBL/GenBank/DDBJ databases">
        <authorList>
            <person name="Meier V. D."/>
        </authorList>
    </citation>
    <scope>NUCLEOTIDE SEQUENCE</scope>
    <source>
        <strain evidence="8">AVDCRST_MAG74</strain>
    </source>
</reference>
<evidence type="ECO:0000313" key="8">
    <source>
        <dbReference type="EMBL" id="CAA9427157.1"/>
    </source>
</evidence>
<evidence type="ECO:0000256" key="1">
    <source>
        <dbReference type="ARBA" id="ARBA00004141"/>
    </source>
</evidence>
<evidence type="ECO:0000256" key="7">
    <source>
        <dbReference type="RuleBase" id="RU362044"/>
    </source>
</evidence>
<dbReference type="Pfam" id="PF02405">
    <property type="entry name" value="MlaE"/>
    <property type="match status" value="1"/>
</dbReference>
<dbReference type="GO" id="GO:0043190">
    <property type="term" value="C:ATP-binding cassette (ABC) transporter complex"/>
    <property type="evidence" value="ECO:0007669"/>
    <property type="project" value="InterPro"/>
</dbReference>
<comment type="subcellular location">
    <subcellularLocation>
        <location evidence="1">Membrane</location>
        <topology evidence="1">Multi-pass membrane protein</topology>
    </subcellularLocation>
</comment>
<dbReference type="NCBIfam" id="TIGR00056">
    <property type="entry name" value="MlaE family lipid ABC transporter permease subunit"/>
    <property type="match status" value="1"/>
</dbReference>
<feature type="transmembrane region" description="Helical" evidence="7">
    <location>
        <begin position="7"/>
        <end position="26"/>
    </location>
</feature>
<proteinExistence type="inferred from homology"/>
<dbReference type="InterPro" id="IPR003453">
    <property type="entry name" value="ABC_MlaE_roteobac"/>
</dbReference>
<feature type="transmembrane region" description="Helical" evidence="7">
    <location>
        <begin position="228"/>
        <end position="247"/>
    </location>
</feature>
<sequence>MNLLKKFLFELQEITNLIISAFFGLFKSPRYVKEIIRQMDLIGVGSLPIVLLTGFFTGGVLILQTYPTLVYYGAQAEAGRAVATSLIRELGPVLSALMVSGRIGSAISAELGAMVVSQQIDAMRALGTDPNRKLVAPRIIALILMLPLLTVAADVFGLLGGGIVAKNLYGLDYNLFITSVRNGITTEDIIGGIIKPLFFGLIIGSVSCYKGLSTTDGTVGVGRSTTSAVVLSSIVVIIFDFFLSRAIQSIFDIKPI</sequence>
<name>A0A6J4Q3M5_9BACT</name>